<evidence type="ECO:0000256" key="1">
    <source>
        <dbReference type="ARBA" id="ARBA00022729"/>
    </source>
</evidence>
<organism evidence="4 5">
    <name type="scientific">Myroides odoratimimus CIP 101113</name>
    <dbReference type="NCBI Taxonomy" id="883154"/>
    <lineage>
        <taxon>Bacteria</taxon>
        <taxon>Pseudomonadati</taxon>
        <taxon>Bacteroidota</taxon>
        <taxon>Flavobacteriia</taxon>
        <taxon>Flavobacteriales</taxon>
        <taxon>Flavobacteriaceae</taxon>
        <taxon>Myroides</taxon>
    </lineage>
</organism>
<feature type="signal peptide" evidence="2">
    <location>
        <begin position="1"/>
        <end position="29"/>
    </location>
</feature>
<proteinExistence type="predicted"/>
<name>A0AAV3F2G3_9FLAO</name>
<dbReference type="InterPro" id="IPR008969">
    <property type="entry name" value="CarboxyPept-like_regulatory"/>
</dbReference>
<dbReference type="InterPro" id="IPR012910">
    <property type="entry name" value="Plug_dom"/>
</dbReference>
<reference evidence="4 5" key="1">
    <citation type="submission" date="2011-11" db="EMBL/GenBank/DDBJ databases">
        <title>The Genome Sequence of Myroides odoratimimus CIP 101113.</title>
        <authorList>
            <person name="Earl A."/>
            <person name="Ward D."/>
            <person name="Feldgarden M."/>
            <person name="Gevers D."/>
            <person name="Huys G."/>
            <person name="Young S.K."/>
            <person name="Zeng Q."/>
            <person name="Gargeya S."/>
            <person name="Fitzgerald M."/>
            <person name="Haas B."/>
            <person name="Abouelleil A."/>
            <person name="Alvarado L."/>
            <person name="Arachchi H.M."/>
            <person name="Berlin A."/>
            <person name="Brown A."/>
            <person name="Chapman S.B."/>
            <person name="Chen Z."/>
            <person name="Dunbar C."/>
            <person name="Freedman E."/>
            <person name="Gearin G."/>
            <person name="Goldberg J."/>
            <person name="Griggs A."/>
            <person name="Gujja S."/>
            <person name="Heiman D."/>
            <person name="Howarth C."/>
            <person name="Larson L."/>
            <person name="Lui A."/>
            <person name="MacDonald P.J.P."/>
            <person name="Montmayeur A."/>
            <person name="Murphy C."/>
            <person name="Neiman D."/>
            <person name="Pearson M."/>
            <person name="Priest M."/>
            <person name="Roberts A."/>
            <person name="Saif S."/>
            <person name="Shea T."/>
            <person name="Shenoy N."/>
            <person name="Sisk P."/>
            <person name="Stolte C."/>
            <person name="Sykes S."/>
            <person name="Wortman J."/>
            <person name="Nusbaum C."/>
            <person name="Birren B."/>
        </authorList>
    </citation>
    <scope>NUCLEOTIDE SEQUENCE [LARGE SCALE GENOMIC DNA]</scope>
    <source>
        <strain evidence="4 5">CIP 101113</strain>
    </source>
</reference>
<dbReference type="PANTHER" id="PTHR30069:SF29">
    <property type="entry name" value="HEMOGLOBIN AND HEMOGLOBIN-HAPTOGLOBIN-BINDING PROTEIN 1-RELATED"/>
    <property type="match status" value="1"/>
</dbReference>
<feature type="chain" id="PRO_5043618291" description="TonB-dependent receptor plug domain-containing protein" evidence="2">
    <location>
        <begin position="30"/>
        <end position="932"/>
    </location>
</feature>
<dbReference type="PANTHER" id="PTHR30069">
    <property type="entry name" value="TONB-DEPENDENT OUTER MEMBRANE RECEPTOR"/>
    <property type="match status" value="1"/>
</dbReference>
<dbReference type="SUPFAM" id="SSF56935">
    <property type="entry name" value="Porins"/>
    <property type="match status" value="1"/>
</dbReference>
<feature type="domain" description="TonB-dependent receptor plug" evidence="3">
    <location>
        <begin position="130"/>
        <end position="260"/>
    </location>
</feature>
<evidence type="ECO:0000259" key="3">
    <source>
        <dbReference type="Pfam" id="PF07715"/>
    </source>
</evidence>
<dbReference type="AlphaFoldDB" id="A0AAV3F2G3"/>
<protein>
    <recommendedName>
        <fullName evidence="3">TonB-dependent receptor plug domain-containing protein</fullName>
    </recommendedName>
</protein>
<dbReference type="InterPro" id="IPR037066">
    <property type="entry name" value="Plug_dom_sf"/>
</dbReference>
<comment type="caution">
    <text evidence="4">The sequence shown here is derived from an EMBL/GenBank/DDBJ whole genome shotgun (WGS) entry which is preliminary data.</text>
</comment>
<evidence type="ECO:0000313" key="5">
    <source>
        <dbReference type="Proteomes" id="UP000004834"/>
    </source>
</evidence>
<dbReference type="SUPFAM" id="SSF49464">
    <property type="entry name" value="Carboxypeptidase regulatory domain-like"/>
    <property type="match status" value="1"/>
</dbReference>
<evidence type="ECO:0000313" key="4">
    <source>
        <dbReference type="EMBL" id="EHO11619.1"/>
    </source>
</evidence>
<keyword evidence="1 2" id="KW-0732">Signal</keyword>
<sequence>MHRGANNRFKLTLVLSCLIIFLVTNLSYAQDKKVEVEFKITDIEGSKISDVAISLQSLSHSYFGMTDDKGYLKLSVVADDYLISFFHLSYTALESNVNITKAILIRKELKTSYNQLQEVIITAEEGKGLSSKSVINRKAMEHLQPSSFADIMELLPGGLSKDPNLNSANRVLIREFGNKESSKYNTSSLGVQFVMDGNVMNSNVDLQNAIYNDQRVSGSGFVNAGRETSSIGVDMRTIPTNDIESIEIVRGIPGVSYGDLTSGLILINRKSGATGLQGRIKADGFSKSIYVGKGLSLTPSWDLNLSVDYLNAKTDPRNIYDNYNRFAFSARSTKTFKFGVDELVWKSFVDFNLNIDESKVDPDSGYALVDSYKNDKKLLALSNNFEYKFRSSSFFNKVKLTTGIRKGFDNLSQRVFVQYSGPRAVSLATEQGVNDGYFPEISFISDAKTEGRPIDINTKLEANAEFNALKSKHSLEFGMDYKYAKNNGRGQIYDLLKPPSASLTTRPRAYSDIPAYQNLAFFIGDKMLWNIDEHQISFYAGIRASTRIGMDKSYSLSDKLYIEPRFIGQWKLPRFDIINIPIGVDVTVGYGELYKQPTQGMLYPNLSYKDHQQLNFRPDNSALHYVNFMTYVEDVTNRSLVAAKNTKKEIRLDLSVGKHELFFTVFDEAMPTGFRSDGQYQVQTYNRYNTSGLNLEEMTEKPNINDLPYTKKTTFTSLSYNTNGSSTAKRGIEFGYTTPRFKGINTKFTLSGAYFKTIYQNNDMIQERPNKSINGQGIPYVGIYNSDYGYVYSGMNYNLIIDTYLPALDMNISGSFQGTIFKDEARQHREAAPLYYFGLDQVVHDFTKEDRKDMYKQWLVRDVSITDNIASHYNFDIRMNLKVTKKIFKDFKMSLFVNRLFSYYSPYTFNGLKVYRKNSSEPYFGMELTYKF</sequence>
<dbReference type="InterPro" id="IPR039426">
    <property type="entry name" value="TonB-dep_rcpt-like"/>
</dbReference>
<dbReference type="Proteomes" id="UP000004834">
    <property type="component" value="Unassembled WGS sequence"/>
</dbReference>
<gene>
    <name evidence="4" type="ORF">HMPREF9715_01968</name>
</gene>
<dbReference type="GO" id="GO:0044718">
    <property type="term" value="P:siderophore transmembrane transport"/>
    <property type="evidence" value="ECO:0007669"/>
    <property type="project" value="TreeGrafter"/>
</dbReference>
<accession>A0AAV3F2G3</accession>
<dbReference type="EMBL" id="AGEE01000020">
    <property type="protein sequence ID" value="EHO11619.1"/>
    <property type="molecule type" value="Genomic_DNA"/>
</dbReference>
<dbReference type="GO" id="GO:0009279">
    <property type="term" value="C:cell outer membrane"/>
    <property type="evidence" value="ECO:0007669"/>
    <property type="project" value="TreeGrafter"/>
</dbReference>
<dbReference type="RefSeq" id="WP_006263628.1">
    <property type="nucleotide sequence ID" value="NZ_JH590837.1"/>
</dbReference>
<dbReference type="GO" id="GO:0015344">
    <property type="term" value="F:siderophore uptake transmembrane transporter activity"/>
    <property type="evidence" value="ECO:0007669"/>
    <property type="project" value="TreeGrafter"/>
</dbReference>
<evidence type="ECO:0000256" key="2">
    <source>
        <dbReference type="SAM" id="SignalP"/>
    </source>
</evidence>
<dbReference type="Gene3D" id="2.170.130.10">
    <property type="entry name" value="TonB-dependent receptor, plug domain"/>
    <property type="match status" value="1"/>
</dbReference>
<dbReference type="Pfam" id="PF07715">
    <property type="entry name" value="Plug"/>
    <property type="match status" value="1"/>
</dbReference>